<organism evidence="1 2">
    <name type="scientific">Trichinella britovi</name>
    <name type="common">Parasitic roundworm</name>
    <dbReference type="NCBI Taxonomy" id="45882"/>
    <lineage>
        <taxon>Eukaryota</taxon>
        <taxon>Metazoa</taxon>
        <taxon>Ecdysozoa</taxon>
        <taxon>Nematoda</taxon>
        <taxon>Enoplea</taxon>
        <taxon>Dorylaimia</taxon>
        <taxon>Trichinellida</taxon>
        <taxon>Trichinellidae</taxon>
        <taxon>Trichinella</taxon>
    </lineage>
</organism>
<name>A0A0V0YYK9_TRIBR</name>
<proteinExistence type="predicted"/>
<gene>
    <name evidence="1" type="ORF">T03_4678</name>
</gene>
<sequence>LGKKLRKFSRHGIRIFADFPPLLQRSESPK</sequence>
<dbReference type="Proteomes" id="UP000054653">
    <property type="component" value="Unassembled WGS sequence"/>
</dbReference>
<protein>
    <submittedName>
        <fullName evidence="1">Uncharacterized protein</fullName>
    </submittedName>
</protein>
<evidence type="ECO:0000313" key="2">
    <source>
        <dbReference type="Proteomes" id="UP000054653"/>
    </source>
</evidence>
<keyword evidence="2" id="KW-1185">Reference proteome</keyword>
<dbReference type="AlphaFoldDB" id="A0A0V0YYK9"/>
<reference evidence="1 2" key="1">
    <citation type="submission" date="2015-01" db="EMBL/GenBank/DDBJ databases">
        <title>Evolution of Trichinella species and genotypes.</title>
        <authorList>
            <person name="Korhonen P.K."/>
            <person name="Edoardo P."/>
            <person name="Giuseppe L.R."/>
            <person name="Gasser R.B."/>
        </authorList>
    </citation>
    <scope>NUCLEOTIDE SEQUENCE [LARGE SCALE GENOMIC DNA]</scope>
    <source>
        <strain evidence="1">ISS120</strain>
    </source>
</reference>
<comment type="caution">
    <text evidence="1">The sequence shown here is derived from an EMBL/GenBank/DDBJ whole genome shotgun (WGS) entry which is preliminary data.</text>
</comment>
<accession>A0A0V0YYK9</accession>
<dbReference type="EMBL" id="JYDI01005132">
    <property type="protein sequence ID" value="KRY05195.1"/>
    <property type="molecule type" value="Genomic_DNA"/>
</dbReference>
<feature type="non-terminal residue" evidence="1">
    <location>
        <position position="30"/>
    </location>
</feature>
<feature type="non-terminal residue" evidence="1">
    <location>
        <position position="1"/>
    </location>
</feature>
<evidence type="ECO:0000313" key="1">
    <source>
        <dbReference type="EMBL" id="KRY05195.1"/>
    </source>
</evidence>